<dbReference type="InterPro" id="IPR045626">
    <property type="entry name" value="PGDH_ASB_dom"/>
</dbReference>
<dbReference type="Pfam" id="PF19304">
    <property type="entry name" value="PGDH_inter"/>
    <property type="match status" value="1"/>
</dbReference>
<gene>
    <name evidence="2" type="primary">serA_1</name>
    <name evidence="2" type="ORF">C1Y40_02768</name>
</gene>
<evidence type="ECO:0000313" key="2">
    <source>
        <dbReference type="EMBL" id="PQM47057.1"/>
    </source>
</evidence>
<proteinExistence type="predicted"/>
<dbReference type="InterPro" id="IPR002912">
    <property type="entry name" value="ACT_dom"/>
</dbReference>
<evidence type="ECO:0000313" key="3">
    <source>
        <dbReference type="Proteomes" id="UP000238296"/>
    </source>
</evidence>
<protein>
    <submittedName>
        <fullName evidence="2">D-3-phosphoglycerate dehydrogenase</fullName>
        <ecNumber evidence="2">1.1.1.95</ecNumber>
    </submittedName>
</protein>
<dbReference type="AlphaFoldDB" id="A0A2S8BK34"/>
<evidence type="ECO:0000259" key="1">
    <source>
        <dbReference type="PROSITE" id="PS51671"/>
    </source>
</evidence>
<reference evidence="2 3" key="1">
    <citation type="journal article" date="2017" name="Int. J. Syst. Evol. Microbiol.">
        <title>Mycobacterium talmoniae sp. nov., a slowly growing mycobacterium isolated from human respiratory samples.</title>
        <authorList>
            <person name="Davidson R.M."/>
            <person name="DeGroote M.A."/>
            <person name="Marola J.L."/>
            <person name="Buss S."/>
            <person name="Jones V."/>
            <person name="McNeil M.R."/>
            <person name="Freifeld A.G."/>
            <person name="Elaine Epperson L."/>
            <person name="Hasan N.A."/>
            <person name="Jackson M."/>
            <person name="Iwen P.C."/>
            <person name="Salfinger M."/>
            <person name="Strong M."/>
        </authorList>
    </citation>
    <scope>NUCLEOTIDE SEQUENCE [LARGE SCALE GENOMIC DNA]</scope>
    <source>
        <strain evidence="2 3">ATCC BAA-2683</strain>
    </source>
</reference>
<dbReference type="Proteomes" id="UP000238296">
    <property type="component" value="Unassembled WGS sequence"/>
</dbReference>
<dbReference type="Gene3D" id="3.30.1330.90">
    <property type="entry name" value="D-3-phosphoglycerate dehydrogenase, domain 3"/>
    <property type="match status" value="1"/>
</dbReference>
<comment type="caution">
    <text evidence="2">The sequence shown here is derived from an EMBL/GenBank/DDBJ whole genome shotgun (WGS) entry which is preliminary data.</text>
</comment>
<organism evidence="2 3">
    <name type="scientific">Mycobacterium talmoniae</name>
    <dbReference type="NCBI Taxonomy" id="1858794"/>
    <lineage>
        <taxon>Bacteria</taxon>
        <taxon>Bacillati</taxon>
        <taxon>Actinomycetota</taxon>
        <taxon>Actinomycetes</taxon>
        <taxon>Mycobacteriales</taxon>
        <taxon>Mycobacteriaceae</taxon>
        <taxon>Mycobacterium</taxon>
    </lineage>
</organism>
<keyword evidence="2" id="KW-0560">Oxidoreductase</keyword>
<dbReference type="GO" id="GO:0004617">
    <property type="term" value="F:phosphoglycerate dehydrogenase activity"/>
    <property type="evidence" value="ECO:0007669"/>
    <property type="project" value="UniProtKB-EC"/>
</dbReference>
<dbReference type="PROSITE" id="PS51671">
    <property type="entry name" value="ACT"/>
    <property type="match status" value="1"/>
</dbReference>
<sequence>MAKSVKLALAGEFVPDAVNVGAGVVSEEVAPWLDLVRKLGVLVGALSDALPVSLSVQVRGELAAEDVQVLRLSALRGLFSAVIEDPVTFVNAPAIAEERGVAADIGTATESPNHRSVVEVKAVAADGSAVTVAGTLSGPLQVEKVVEINGRHFDLRAQGVNLVINYADQPGALGKIGTLLGGANINIHAAQLSEDAEGPAATILLRLDRDVPDDVRAAISAAVGANKLEVVDLS</sequence>
<dbReference type="EC" id="1.1.1.95" evidence="2"/>
<name>A0A2S8BK34_9MYCO</name>
<dbReference type="InterPro" id="IPR045865">
    <property type="entry name" value="ACT-like_dom_sf"/>
</dbReference>
<accession>A0A2S8BK34</accession>
<feature type="domain" description="ACT" evidence="1">
    <location>
        <begin position="161"/>
        <end position="234"/>
    </location>
</feature>
<dbReference type="Pfam" id="PF01842">
    <property type="entry name" value="ACT"/>
    <property type="match status" value="1"/>
</dbReference>
<dbReference type="SUPFAM" id="SSF143548">
    <property type="entry name" value="Serine metabolism enzymes domain"/>
    <property type="match status" value="1"/>
</dbReference>
<dbReference type="InterPro" id="IPR029009">
    <property type="entry name" value="ASB_dom_sf"/>
</dbReference>
<dbReference type="SUPFAM" id="SSF55021">
    <property type="entry name" value="ACT-like"/>
    <property type="match status" value="1"/>
</dbReference>
<dbReference type="Gene3D" id="3.30.70.260">
    <property type="match status" value="1"/>
</dbReference>
<dbReference type="EMBL" id="PPEA01000399">
    <property type="protein sequence ID" value="PQM47057.1"/>
    <property type="molecule type" value="Genomic_DNA"/>
</dbReference>
<dbReference type="CDD" id="cd04902">
    <property type="entry name" value="ACT_3PGDH-xct"/>
    <property type="match status" value="1"/>
</dbReference>